<dbReference type="GO" id="GO:0035243">
    <property type="term" value="F:protein-arginine omega-N symmetric methyltransferase activity"/>
    <property type="evidence" value="ECO:0007669"/>
    <property type="project" value="TreeGrafter"/>
</dbReference>
<keyword evidence="1 3" id="KW-0489">Methyltransferase</keyword>
<dbReference type="RefSeq" id="WP_101532234.1">
    <property type="nucleotide sequence ID" value="NZ_PKUQ01000001.1"/>
</dbReference>
<dbReference type="EMBL" id="PKUQ01000001">
    <property type="protein sequence ID" value="PLW79152.1"/>
    <property type="molecule type" value="Genomic_DNA"/>
</dbReference>
<dbReference type="PANTHER" id="PTHR12049">
    <property type="entry name" value="PROTEIN ARGININE METHYLTRANSFERASE NDUFAF7, MITOCHONDRIAL"/>
    <property type="match status" value="1"/>
</dbReference>
<dbReference type="GO" id="GO:0032259">
    <property type="term" value="P:methylation"/>
    <property type="evidence" value="ECO:0007669"/>
    <property type="project" value="UniProtKB-KW"/>
</dbReference>
<evidence type="ECO:0000313" key="4">
    <source>
        <dbReference type="Proteomes" id="UP000234881"/>
    </source>
</evidence>
<evidence type="ECO:0000256" key="1">
    <source>
        <dbReference type="ARBA" id="ARBA00022603"/>
    </source>
</evidence>
<dbReference type="InterPro" id="IPR003788">
    <property type="entry name" value="NDUFAF7"/>
</dbReference>
<dbReference type="SUPFAM" id="SSF53335">
    <property type="entry name" value="S-adenosyl-L-methionine-dependent methyltransferases"/>
    <property type="match status" value="1"/>
</dbReference>
<sequence length="389" mass="42020">MSDPKSNKNETPLESRLKRLIASAGPISLATYMTHCLTDPDHGYYTSRTSIGAKGDFITAPEVSQLFGELIGIWLLAVWRQAGRPTPFHLVEIGPGRGTLMRDMVRAIASAPEASQALHIHLVDISTSLKNQQALALSDTTAPIDWHETIQSLPNAPLFIVANEFFDCLPIHQWVMHSGKWYERVIGLDQDGQLAFGLGPVRALTTPLANPHTNQLADPTISNTIPEGAIWEQSPAAEAIMSDLAQTLTLQGGAGLFIDYGYTDFEYGDTFQAMRHHAFADPLALPGKQDLTAHVNFAALASTALHETQNNANNNHALTVPEPVDQGTFLLALGLLERAGQLGAGKSLAAQESLRDAVERLAAPNQMGNLFKILAIVPADSQIPPFSNS</sequence>
<dbReference type="PANTHER" id="PTHR12049:SF7">
    <property type="entry name" value="PROTEIN ARGININE METHYLTRANSFERASE NDUFAF7, MITOCHONDRIAL"/>
    <property type="match status" value="1"/>
</dbReference>
<comment type="caution">
    <text evidence="3">The sequence shown here is derived from an EMBL/GenBank/DDBJ whole genome shotgun (WGS) entry which is preliminary data.</text>
</comment>
<name>A0A2N5XXD2_9HYPH</name>
<keyword evidence="2 3" id="KW-0808">Transferase</keyword>
<evidence type="ECO:0000256" key="2">
    <source>
        <dbReference type="ARBA" id="ARBA00022679"/>
    </source>
</evidence>
<accession>A0A2N5XXD2</accession>
<dbReference type="Gene3D" id="3.40.50.12710">
    <property type="match status" value="1"/>
</dbReference>
<reference evidence="3 4" key="1">
    <citation type="submission" date="2018-01" db="EMBL/GenBank/DDBJ databases">
        <title>The draft genome sequence of Cohaesibacter sp. H1304.</title>
        <authorList>
            <person name="Wang N.-N."/>
            <person name="Du Z.-J."/>
        </authorList>
    </citation>
    <scope>NUCLEOTIDE SEQUENCE [LARGE SCALE GENOMIC DNA]</scope>
    <source>
        <strain evidence="3 4">H1304</strain>
    </source>
</reference>
<dbReference type="AlphaFoldDB" id="A0A2N5XXD2"/>
<evidence type="ECO:0000313" key="3">
    <source>
        <dbReference type="EMBL" id="PLW79152.1"/>
    </source>
</evidence>
<proteinExistence type="predicted"/>
<dbReference type="InterPro" id="IPR038375">
    <property type="entry name" value="NDUFAF7_sf"/>
</dbReference>
<gene>
    <name evidence="3" type="ORF">C0081_02695</name>
</gene>
<dbReference type="InterPro" id="IPR029063">
    <property type="entry name" value="SAM-dependent_MTases_sf"/>
</dbReference>
<dbReference type="Pfam" id="PF02636">
    <property type="entry name" value="Methyltransf_28"/>
    <property type="match status" value="1"/>
</dbReference>
<keyword evidence="4" id="KW-1185">Reference proteome</keyword>
<organism evidence="3 4">
    <name type="scientific">Cohaesibacter celericrescens</name>
    <dbReference type="NCBI Taxonomy" id="2067669"/>
    <lineage>
        <taxon>Bacteria</taxon>
        <taxon>Pseudomonadati</taxon>
        <taxon>Pseudomonadota</taxon>
        <taxon>Alphaproteobacteria</taxon>
        <taxon>Hyphomicrobiales</taxon>
        <taxon>Cohaesibacteraceae</taxon>
    </lineage>
</organism>
<protein>
    <submittedName>
        <fullName evidence="3">Methyltransferase</fullName>
    </submittedName>
</protein>
<dbReference type="Proteomes" id="UP000234881">
    <property type="component" value="Unassembled WGS sequence"/>
</dbReference>
<dbReference type="OrthoDB" id="9794208at2"/>